<evidence type="ECO:0000313" key="2">
    <source>
        <dbReference type="EMBL" id="ONK80435.1"/>
    </source>
</evidence>
<protein>
    <recommendedName>
        <fullName evidence="4">Acid phosphatase</fullName>
    </recommendedName>
</protein>
<reference evidence="3" key="1">
    <citation type="journal article" date="2017" name="Nat. Commun.">
        <title>The asparagus genome sheds light on the origin and evolution of a young Y chromosome.</title>
        <authorList>
            <person name="Harkess A."/>
            <person name="Zhou J."/>
            <person name="Xu C."/>
            <person name="Bowers J.E."/>
            <person name="Van der Hulst R."/>
            <person name="Ayyampalayam S."/>
            <person name="Mercati F."/>
            <person name="Riccardi P."/>
            <person name="McKain M.R."/>
            <person name="Kakrana A."/>
            <person name="Tang H."/>
            <person name="Ray J."/>
            <person name="Groenendijk J."/>
            <person name="Arikit S."/>
            <person name="Mathioni S.M."/>
            <person name="Nakano M."/>
            <person name="Shan H."/>
            <person name="Telgmann-Rauber A."/>
            <person name="Kanno A."/>
            <person name="Yue Z."/>
            <person name="Chen H."/>
            <person name="Li W."/>
            <person name="Chen Y."/>
            <person name="Xu X."/>
            <person name="Zhang Y."/>
            <person name="Luo S."/>
            <person name="Chen H."/>
            <person name="Gao J."/>
            <person name="Mao Z."/>
            <person name="Pires J.C."/>
            <person name="Luo M."/>
            <person name="Kudrna D."/>
            <person name="Wing R.A."/>
            <person name="Meyers B.C."/>
            <person name="Yi K."/>
            <person name="Kong H."/>
            <person name="Lavrijsen P."/>
            <person name="Sunseri F."/>
            <person name="Falavigna A."/>
            <person name="Ye Y."/>
            <person name="Leebens-Mack J.H."/>
            <person name="Chen G."/>
        </authorList>
    </citation>
    <scope>NUCLEOTIDE SEQUENCE [LARGE SCALE GENOMIC DNA]</scope>
    <source>
        <strain evidence="3">cv. DH0086</strain>
    </source>
</reference>
<sequence>MKAQQKWDPRANIGLRDQIGLELFNGQEFDKWVSKATAPAIESSLKFYEEVLGLGFKVFLLTGRAEAQRSTTTDNLHAVGFRNWEKLILRGLDDHEKTATAYKSEKRSEIVGDGYRIVGNWGDQWSDLLGYPMSNRSFKLPNPMYFIA</sequence>
<keyword evidence="3" id="KW-1185">Reference proteome</keyword>
<dbReference type="OMA" id="DPRANIG"/>
<dbReference type="Pfam" id="PF03767">
    <property type="entry name" value="Acid_phosphat_B"/>
    <property type="match status" value="1"/>
</dbReference>
<dbReference type="EMBL" id="CM007381">
    <property type="protein sequence ID" value="ONK80435.1"/>
    <property type="molecule type" value="Genomic_DNA"/>
</dbReference>
<dbReference type="PANTHER" id="PTHR31284">
    <property type="entry name" value="ACID PHOSPHATASE-LIKE PROTEIN"/>
    <property type="match status" value="1"/>
</dbReference>
<keyword evidence="1" id="KW-0732">Signal</keyword>
<dbReference type="Gramene" id="ONK80435">
    <property type="protein sequence ID" value="ONK80435"/>
    <property type="gene ID" value="A4U43_C01F17690"/>
</dbReference>
<proteinExistence type="predicted"/>
<dbReference type="InterPro" id="IPR005519">
    <property type="entry name" value="Acid_phosphat_B-like"/>
</dbReference>
<evidence type="ECO:0000256" key="1">
    <source>
        <dbReference type="ARBA" id="ARBA00022729"/>
    </source>
</evidence>
<dbReference type="PANTHER" id="PTHR31284:SF7">
    <property type="entry name" value="ACID PHOSPHATASE-LIKE PROTEIN"/>
    <property type="match status" value="1"/>
</dbReference>
<accession>A0A5P1FQ57</accession>
<dbReference type="InterPro" id="IPR036412">
    <property type="entry name" value="HAD-like_sf"/>
</dbReference>
<dbReference type="InterPro" id="IPR023214">
    <property type="entry name" value="HAD_sf"/>
</dbReference>
<gene>
    <name evidence="2" type="ORF">A4U43_C01F17690</name>
</gene>
<dbReference type="Proteomes" id="UP000243459">
    <property type="component" value="Chromosome 1"/>
</dbReference>
<evidence type="ECO:0008006" key="4">
    <source>
        <dbReference type="Google" id="ProtNLM"/>
    </source>
</evidence>
<dbReference type="AlphaFoldDB" id="A0A5P1FQ57"/>
<organism evidence="2 3">
    <name type="scientific">Asparagus officinalis</name>
    <name type="common">Garden asparagus</name>
    <dbReference type="NCBI Taxonomy" id="4686"/>
    <lineage>
        <taxon>Eukaryota</taxon>
        <taxon>Viridiplantae</taxon>
        <taxon>Streptophyta</taxon>
        <taxon>Embryophyta</taxon>
        <taxon>Tracheophyta</taxon>
        <taxon>Spermatophyta</taxon>
        <taxon>Magnoliopsida</taxon>
        <taxon>Liliopsida</taxon>
        <taxon>Asparagales</taxon>
        <taxon>Asparagaceae</taxon>
        <taxon>Asparagoideae</taxon>
        <taxon>Asparagus</taxon>
    </lineage>
</organism>
<evidence type="ECO:0000313" key="3">
    <source>
        <dbReference type="Proteomes" id="UP000243459"/>
    </source>
</evidence>
<dbReference type="SUPFAM" id="SSF56784">
    <property type="entry name" value="HAD-like"/>
    <property type="match status" value="1"/>
</dbReference>
<name>A0A5P1FQ57_ASPOF</name>
<dbReference type="Gene3D" id="3.40.50.1000">
    <property type="entry name" value="HAD superfamily/HAD-like"/>
    <property type="match status" value="1"/>
</dbReference>